<evidence type="ECO:0000313" key="20">
    <source>
        <dbReference type="Proteomes" id="UP001208570"/>
    </source>
</evidence>
<organism evidence="19 20">
    <name type="scientific">Paralvinella palmiformis</name>
    <dbReference type="NCBI Taxonomy" id="53620"/>
    <lineage>
        <taxon>Eukaryota</taxon>
        <taxon>Metazoa</taxon>
        <taxon>Spiralia</taxon>
        <taxon>Lophotrochozoa</taxon>
        <taxon>Annelida</taxon>
        <taxon>Polychaeta</taxon>
        <taxon>Sedentaria</taxon>
        <taxon>Canalipalpata</taxon>
        <taxon>Terebellida</taxon>
        <taxon>Terebelliformia</taxon>
        <taxon>Alvinellidae</taxon>
        <taxon>Paralvinella</taxon>
    </lineage>
</organism>
<keyword evidence="12" id="KW-0862">Zinc</keyword>
<comment type="similarity">
    <text evidence="4">Belongs to the HRD1 family.</text>
</comment>
<feature type="transmembrane region" description="Helical" evidence="17">
    <location>
        <begin position="37"/>
        <end position="57"/>
    </location>
</feature>
<dbReference type="GO" id="GO:0043161">
    <property type="term" value="P:proteasome-mediated ubiquitin-dependent protein catabolic process"/>
    <property type="evidence" value="ECO:0007669"/>
    <property type="project" value="TreeGrafter"/>
</dbReference>
<feature type="compositionally biased region" description="Low complexity" evidence="16">
    <location>
        <begin position="395"/>
        <end position="418"/>
    </location>
</feature>
<dbReference type="Gene3D" id="3.30.40.10">
    <property type="entry name" value="Zinc/RING finger domain, C3HC4 (zinc finger)"/>
    <property type="match status" value="1"/>
</dbReference>
<comment type="subcellular location">
    <subcellularLocation>
        <location evidence="2">Endoplasmic reticulum membrane</location>
        <topology evidence="2">Multi-pass membrane protein</topology>
    </subcellularLocation>
</comment>
<evidence type="ECO:0000256" key="4">
    <source>
        <dbReference type="ARBA" id="ARBA00010089"/>
    </source>
</evidence>
<feature type="compositionally biased region" description="Low complexity" evidence="16">
    <location>
        <begin position="557"/>
        <end position="586"/>
    </location>
</feature>
<comment type="caution">
    <text evidence="19">The sequence shown here is derived from an EMBL/GenBank/DDBJ whole genome shotgun (WGS) entry which is preliminary data.</text>
</comment>
<dbReference type="InterPro" id="IPR001841">
    <property type="entry name" value="Znf_RING"/>
</dbReference>
<dbReference type="GO" id="GO:0008270">
    <property type="term" value="F:zinc ion binding"/>
    <property type="evidence" value="ECO:0007669"/>
    <property type="project" value="UniProtKB-KW"/>
</dbReference>
<feature type="compositionally biased region" description="Polar residues" evidence="16">
    <location>
        <begin position="526"/>
        <end position="540"/>
    </location>
</feature>
<dbReference type="GO" id="GO:0061630">
    <property type="term" value="F:ubiquitin protein ligase activity"/>
    <property type="evidence" value="ECO:0007669"/>
    <property type="project" value="UniProtKB-EC"/>
</dbReference>
<comment type="pathway">
    <text evidence="3">Protein modification; protein ubiquitination.</text>
</comment>
<proteinExistence type="inferred from homology"/>
<name>A0AAD9JC71_9ANNE</name>
<feature type="transmembrane region" description="Helical" evidence="17">
    <location>
        <begin position="131"/>
        <end position="150"/>
    </location>
</feature>
<feature type="compositionally biased region" description="Basic and acidic residues" evidence="16">
    <location>
        <begin position="636"/>
        <end position="651"/>
    </location>
</feature>
<evidence type="ECO:0000259" key="18">
    <source>
        <dbReference type="PROSITE" id="PS50089"/>
    </source>
</evidence>
<dbReference type="PROSITE" id="PS50089">
    <property type="entry name" value="ZF_RING_2"/>
    <property type="match status" value="1"/>
</dbReference>
<feature type="compositionally biased region" description="Polar residues" evidence="16">
    <location>
        <begin position="607"/>
        <end position="617"/>
    </location>
</feature>
<dbReference type="FunFam" id="3.30.40.10:FF:000088">
    <property type="entry name" value="E3 ubiquitin-protein ligase synoviolin"/>
    <property type="match status" value="1"/>
</dbReference>
<dbReference type="InterPro" id="IPR050731">
    <property type="entry name" value="HRD1_E3_ubiq-ligases"/>
</dbReference>
<evidence type="ECO:0000256" key="2">
    <source>
        <dbReference type="ARBA" id="ARBA00004477"/>
    </source>
</evidence>
<dbReference type="GO" id="GO:0036503">
    <property type="term" value="P:ERAD pathway"/>
    <property type="evidence" value="ECO:0007669"/>
    <property type="project" value="TreeGrafter"/>
</dbReference>
<evidence type="ECO:0000256" key="6">
    <source>
        <dbReference type="ARBA" id="ARBA00022679"/>
    </source>
</evidence>
<sequence length="651" mass="71989">MKYLLVTTGSILLTASVLVNAYYQKKQFYPSVVYITRSSPSMAVLYIQAFVFVVLFGKMMRKIFFGQLRAAEMEHLIERSWYAVTETCLAFTVFRDDFSPKFVALFTVLLFLKSFHWLAEDRVDYMERSPVITFLFHLRAVALLISLGLFDAYFVHHAYYSTILKGPSVQLVFGFEYAILLTVVVHTFVKYVLHTIDLQNENPWESKTVYLLYTELLLSFIKMVLYMLFLFVMIKVHTFPLFAIRAMYLTLRTFKKALNDVIMSRRAIRNMNTLYPDATPEELASGDNVCIICREEMVSGCKKLPCNHIFHTSCLRSWFQRQQTCPTCRMDILRQPTAPTRQPATVPQANIPPPAGVQPPIPPVFPGFPFPAAWPHDGQPGGQPPQPGIPTVVMTSGTSTSPQSSTAGVSSTSGAAGTMPSSQTSAAGTASVPPFMMPPFFMPMPFMVPPPVPDANFSGMTEEELKAMEGQERQNLEARLQCLRNIHTLLDAAMVQIQQYTTVVQNLGVQFPSPSSATGNAGYVPSESNAKTDTTDSVRSPRTAATAEGAPMPQKTSAGAAESSSSGKDMSSSLSTSSTLSSTSDMPDLEGAVGYSSSKSDIPADHVNSQADSSSMNEIRRRRLQKFSSENLQALSEKDSSVKSDERVDLN</sequence>
<dbReference type="SMART" id="SM00184">
    <property type="entry name" value="RING"/>
    <property type="match status" value="1"/>
</dbReference>
<keyword evidence="6" id="KW-0808">Transferase</keyword>
<feature type="transmembrane region" description="Helical" evidence="17">
    <location>
        <begin position="209"/>
        <end position="232"/>
    </location>
</feature>
<feature type="compositionally biased region" description="Polar residues" evidence="16">
    <location>
        <begin position="419"/>
        <end position="428"/>
    </location>
</feature>
<dbReference type="EC" id="2.3.2.27" evidence="5"/>
<evidence type="ECO:0000256" key="3">
    <source>
        <dbReference type="ARBA" id="ARBA00004906"/>
    </source>
</evidence>
<dbReference type="InterPro" id="IPR058051">
    <property type="entry name" value="Znf_RING_synoviolin"/>
</dbReference>
<accession>A0AAD9JC71</accession>
<keyword evidence="9 15" id="KW-0863">Zinc-finger</keyword>
<dbReference type="Proteomes" id="UP001208570">
    <property type="component" value="Unassembled WGS sequence"/>
</dbReference>
<dbReference type="GO" id="GO:0005789">
    <property type="term" value="C:endoplasmic reticulum membrane"/>
    <property type="evidence" value="ECO:0007669"/>
    <property type="project" value="UniProtKB-SubCell"/>
</dbReference>
<comment type="catalytic activity">
    <reaction evidence="1">
        <text>S-ubiquitinyl-[E2 ubiquitin-conjugating enzyme]-L-cysteine + [acceptor protein]-L-lysine = [E2 ubiquitin-conjugating enzyme]-L-cysteine + N(6)-ubiquitinyl-[acceptor protein]-L-lysine.</text>
        <dbReference type="EC" id="2.3.2.27"/>
    </reaction>
</comment>
<dbReference type="InterPro" id="IPR013083">
    <property type="entry name" value="Znf_RING/FYVE/PHD"/>
</dbReference>
<evidence type="ECO:0000256" key="17">
    <source>
        <dbReference type="SAM" id="Phobius"/>
    </source>
</evidence>
<dbReference type="InterPro" id="IPR057992">
    <property type="entry name" value="TPR_SYVN1_N"/>
</dbReference>
<evidence type="ECO:0000256" key="16">
    <source>
        <dbReference type="SAM" id="MobiDB-lite"/>
    </source>
</evidence>
<evidence type="ECO:0000256" key="12">
    <source>
        <dbReference type="ARBA" id="ARBA00022833"/>
    </source>
</evidence>
<keyword evidence="14 17" id="KW-0472">Membrane</keyword>
<feature type="domain" description="RING-type" evidence="18">
    <location>
        <begin position="290"/>
        <end position="329"/>
    </location>
</feature>
<dbReference type="Pfam" id="PF13639">
    <property type="entry name" value="zf-RING_2"/>
    <property type="match status" value="1"/>
</dbReference>
<feature type="transmembrane region" description="Helical" evidence="17">
    <location>
        <begin position="171"/>
        <end position="189"/>
    </location>
</feature>
<evidence type="ECO:0000256" key="1">
    <source>
        <dbReference type="ARBA" id="ARBA00000900"/>
    </source>
</evidence>
<evidence type="ECO:0000256" key="9">
    <source>
        <dbReference type="ARBA" id="ARBA00022771"/>
    </source>
</evidence>
<evidence type="ECO:0000256" key="14">
    <source>
        <dbReference type="ARBA" id="ARBA00023136"/>
    </source>
</evidence>
<dbReference type="EMBL" id="JAODUP010000427">
    <property type="protein sequence ID" value="KAK2150028.1"/>
    <property type="molecule type" value="Genomic_DNA"/>
</dbReference>
<feature type="transmembrane region" description="Helical" evidence="17">
    <location>
        <begin position="102"/>
        <end position="119"/>
    </location>
</feature>
<evidence type="ECO:0000256" key="11">
    <source>
        <dbReference type="ARBA" id="ARBA00022824"/>
    </source>
</evidence>
<evidence type="ECO:0000256" key="5">
    <source>
        <dbReference type="ARBA" id="ARBA00012483"/>
    </source>
</evidence>
<keyword evidence="8" id="KW-0479">Metal-binding</keyword>
<evidence type="ECO:0000256" key="7">
    <source>
        <dbReference type="ARBA" id="ARBA00022692"/>
    </source>
</evidence>
<keyword evidence="11" id="KW-0256">Endoplasmic reticulum</keyword>
<evidence type="ECO:0000256" key="13">
    <source>
        <dbReference type="ARBA" id="ARBA00022989"/>
    </source>
</evidence>
<protein>
    <recommendedName>
        <fullName evidence="5">RING-type E3 ubiquitin transferase</fullName>
        <ecNumber evidence="5">2.3.2.27</ecNumber>
    </recommendedName>
</protein>
<dbReference type="SUPFAM" id="SSF57850">
    <property type="entry name" value="RING/U-box"/>
    <property type="match status" value="1"/>
</dbReference>
<dbReference type="Pfam" id="PF25563">
    <property type="entry name" value="TPR_SYVN1_N"/>
    <property type="match status" value="1"/>
</dbReference>
<keyword evidence="20" id="KW-1185">Reference proteome</keyword>
<gene>
    <name evidence="19" type="ORF">LSH36_427g06025</name>
</gene>
<dbReference type="PANTHER" id="PTHR22763:SF184">
    <property type="entry name" value="E3 UBIQUITIN-PROTEIN LIGASE SYNOVIOLIN"/>
    <property type="match status" value="1"/>
</dbReference>
<keyword evidence="13 17" id="KW-1133">Transmembrane helix</keyword>
<dbReference type="CDD" id="cd16479">
    <property type="entry name" value="RING-H2_synoviolin"/>
    <property type="match status" value="1"/>
</dbReference>
<evidence type="ECO:0000256" key="8">
    <source>
        <dbReference type="ARBA" id="ARBA00022723"/>
    </source>
</evidence>
<evidence type="ECO:0000256" key="10">
    <source>
        <dbReference type="ARBA" id="ARBA00022786"/>
    </source>
</evidence>
<dbReference type="PANTHER" id="PTHR22763">
    <property type="entry name" value="RING ZINC FINGER PROTEIN"/>
    <property type="match status" value="1"/>
</dbReference>
<evidence type="ECO:0000313" key="19">
    <source>
        <dbReference type="EMBL" id="KAK2150028.1"/>
    </source>
</evidence>
<reference evidence="19" key="1">
    <citation type="journal article" date="2023" name="Mol. Biol. Evol.">
        <title>Third-Generation Sequencing Reveals the Adaptive Role of the Epigenome in Three Deep-Sea Polychaetes.</title>
        <authorList>
            <person name="Perez M."/>
            <person name="Aroh O."/>
            <person name="Sun Y."/>
            <person name="Lan Y."/>
            <person name="Juniper S.K."/>
            <person name="Young C.R."/>
            <person name="Angers B."/>
            <person name="Qian P.Y."/>
        </authorList>
    </citation>
    <scope>NUCLEOTIDE SEQUENCE</scope>
    <source>
        <strain evidence="19">P08H-3</strain>
    </source>
</reference>
<evidence type="ECO:0000256" key="15">
    <source>
        <dbReference type="PROSITE-ProRule" id="PRU00175"/>
    </source>
</evidence>
<keyword evidence="7 17" id="KW-0812">Transmembrane</keyword>
<feature type="region of interest" description="Disordered" evidence="16">
    <location>
        <begin position="515"/>
        <end position="651"/>
    </location>
</feature>
<keyword evidence="10" id="KW-0833">Ubl conjugation pathway</keyword>
<feature type="region of interest" description="Disordered" evidence="16">
    <location>
        <begin position="372"/>
        <end position="430"/>
    </location>
</feature>
<dbReference type="AlphaFoldDB" id="A0AAD9JC71"/>